<sequence>MLLLEVIPLMFHSEFWICLKTYIEPCSTKIKTKSVLPLGRGPILKAAPKPQTFIFDSNKIMNKYNLSLCFSAFLTYYCKNQASTKGIEQQWSNVLGPTLSSPTMAQVSHRTLIFHTLSSSI</sequence>
<accession>A0A0K2VCP0</accession>
<name>A0A0K2VCP0_LEPSM</name>
<reference evidence="1" key="1">
    <citation type="submission" date="2014-05" db="EMBL/GenBank/DDBJ databases">
        <authorList>
            <person name="Chronopoulou M."/>
        </authorList>
    </citation>
    <scope>NUCLEOTIDE SEQUENCE</scope>
    <source>
        <tissue evidence="1">Whole organism</tissue>
    </source>
</reference>
<evidence type="ECO:0000313" key="1">
    <source>
        <dbReference type="EMBL" id="CDW47696.1"/>
    </source>
</evidence>
<proteinExistence type="predicted"/>
<dbReference type="EMBL" id="HACA01030335">
    <property type="protein sequence ID" value="CDW47696.1"/>
    <property type="molecule type" value="Transcribed_RNA"/>
</dbReference>
<dbReference type="AlphaFoldDB" id="A0A0K2VCP0"/>
<organism evidence="1">
    <name type="scientific">Lepeophtheirus salmonis</name>
    <name type="common">Salmon louse</name>
    <name type="synonym">Caligus salmonis</name>
    <dbReference type="NCBI Taxonomy" id="72036"/>
    <lineage>
        <taxon>Eukaryota</taxon>
        <taxon>Metazoa</taxon>
        <taxon>Ecdysozoa</taxon>
        <taxon>Arthropoda</taxon>
        <taxon>Crustacea</taxon>
        <taxon>Multicrustacea</taxon>
        <taxon>Hexanauplia</taxon>
        <taxon>Copepoda</taxon>
        <taxon>Siphonostomatoida</taxon>
        <taxon>Caligidae</taxon>
        <taxon>Lepeophtheirus</taxon>
    </lineage>
</organism>
<protein>
    <submittedName>
        <fullName evidence="1">Uncharacterized protein</fullName>
    </submittedName>
</protein>